<proteinExistence type="predicted"/>
<protein>
    <submittedName>
        <fullName evidence="3">Glycosyltransferase</fullName>
    </submittedName>
</protein>
<dbReference type="Proteomes" id="UP000653578">
    <property type="component" value="Unassembled WGS sequence"/>
</dbReference>
<dbReference type="RefSeq" id="WP_171633277.1">
    <property type="nucleotide sequence ID" value="NZ_WHNY01000065.1"/>
</dbReference>
<keyword evidence="4" id="KW-1185">Reference proteome</keyword>
<dbReference type="Pfam" id="PF00534">
    <property type="entry name" value="Glycos_transf_1"/>
    <property type="match status" value="1"/>
</dbReference>
<dbReference type="Gene3D" id="3.40.50.2000">
    <property type="entry name" value="Glycogen Phosphorylase B"/>
    <property type="match status" value="2"/>
</dbReference>
<dbReference type="InterPro" id="IPR028098">
    <property type="entry name" value="Glyco_trans_4-like_N"/>
</dbReference>
<accession>A0ABX1XE71</accession>
<evidence type="ECO:0000313" key="4">
    <source>
        <dbReference type="Proteomes" id="UP000653578"/>
    </source>
</evidence>
<evidence type="ECO:0000313" key="3">
    <source>
        <dbReference type="EMBL" id="NOU66734.1"/>
    </source>
</evidence>
<dbReference type="PANTHER" id="PTHR12526">
    <property type="entry name" value="GLYCOSYLTRANSFERASE"/>
    <property type="match status" value="1"/>
</dbReference>
<dbReference type="Pfam" id="PF13439">
    <property type="entry name" value="Glyco_transf_4"/>
    <property type="match status" value="1"/>
</dbReference>
<dbReference type="InterPro" id="IPR001296">
    <property type="entry name" value="Glyco_trans_1"/>
</dbReference>
<organism evidence="3 4">
    <name type="scientific">Paenibacillus plantarum</name>
    <dbReference type="NCBI Taxonomy" id="2654975"/>
    <lineage>
        <taxon>Bacteria</taxon>
        <taxon>Bacillati</taxon>
        <taxon>Bacillota</taxon>
        <taxon>Bacilli</taxon>
        <taxon>Bacillales</taxon>
        <taxon>Paenibacillaceae</taxon>
        <taxon>Paenibacillus</taxon>
    </lineage>
</organism>
<evidence type="ECO:0000259" key="1">
    <source>
        <dbReference type="Pfam" id="PF00534"/>
    </source>
</evidence>
<feature type="domain" description="Glycosyl transferase family 1" evidence="1">
    <location>
        <begin position="192"/>
        <end position="356"/>
    </location>
</feature>
<evidence type="ECO:0000259" key="2">
    <source>
        <dbReference type="Pfam" id="PF13439"/>
    </source>
</evidence>
<dbReference type="PANTHER" id="PTHR12526:SF630">
    <property type="entry name" value="GLYCOSYLTRANSFERASE"/>
    <property type="match status" value="1"/>
</dbReference>
<gene>
    <name evidence="3" type="ORF">GC096_22055</name>
</gene>
<dbReference type="SUPFAM" id="SSF53756">
    <property type="entry name" value="UDP-Glycosyltransferase/glycogen phosphorylase"/>
    <property type="match status" value="1"/>
</dbReference>
<reference evidence="3 4" key="1">
    <citation type="submission" date="2019-10" db="EMBL/GenBank/DDBJ databases">
        <title>Description of Paenibacillus humi sp. nov.</title>
        <authorList>
            <person name="Carlier A."/>
            <person name="Qi S."/>
        </authorList>
    </citation>
    <scope>NUCLEOTIDE SEQUENCE [LARGE SCALE GENOMIC DNA]</scope>
    <source>
        <strain evidence="3 4">LMG 31461</strain>
    </source>
</reference>
<sequence>MKILEMTTFLRGGAGVFTTRLSQMFKSHGHDVQVISSGHVEQLVDWEELLSDLANSQIAHHTLNFFKREPNIFWSEVEKLTTLIQQEQFDVIHAHAGVPAMAAYTAKVSCKANIPIIATFHSWSKDRPAWMNTADTWAFNQCDKVFFDSLEYMRFGRTFGLHTEHDVIYPGLLINPTPYLANKQSYRSRLLQELNLPSEAVLISNLAEITERKGQLDLIHAMKAIREQVQHAYLLLIGECRNEEYQMQIDQALDAHQLRDHVKFMGWVKDPHEIVAATDLFIFPSYSEGLGMAIVEAATMEVPTIFSSVEGMKDIEDILDKDCLGTFQPGQIESIAEQAIAVINMPAERRSILVKQGSRTLQHSFSFESTVKKYETAMTSLVATTSHNK</sequence>
<comment type="caution">
    <text evidence="3">The sequence shown here is derived from an EMBL/GenBank/DDBJ whole genome shotgun (WGS) entry which is preliminary data.</text>
</comment>
<feature type="domain" description="Glycosyltransferase subfamily 4-like N-terminal" evidence="2">
    <location>
        <begin position="12"/>
        <end position="171"/>
    </location>
</feature>
<name>A0ABX1XE71_9BACL</name>
<dbReference type="EMBL" id="WHNY01000065">
    <property type="protein sequence ID" value="NOU66734.1"/>
    <property type="molecule type" value="Genomic_DNA"/>
</dbReference>